<dbReference type="EMBL" id="SRYA01000002">
    <property type="protein sequence ID" value="TGY98097.1"/>
    <property type="molecule type" value="Genomic_DNA"/>
</dbReference>
<name>A0AC61S2D7_9FIRM</name>
<evidence type="ECO:0000313" key="2">
    <source>
        <dbReference type="Proteomes" id="UP000304953"/>
    </source>
</evidence>
<keyword evidence="1" id="KW-0540">Nuclease</keyword>
<protein>
    <submittedName>
        <fullName evidence="1">AlwI family type II restriction endonuclease</fullName>
    </submittedName>
</protein>
<gene>
    <name evidence="1" type="ORF">E5329_01440</name>
</gene>
<dbReference type="Proteomes" id="UP000304953">
    <property type="component" value="Unassembled WGS sequence"/>
</dbReference>
<keyword evidence="2" id="KW-1185">Reference proteome</keyword>
<comment type="caution">
    <text evidence="1">The sequence shown here is derived from an EMBL/GenBank/DDBJ whole genome shotgun (WGS) entry which is preliminary data.</text>
</comment>
<keyword evidence="1" id="KW-0255">Endonuclease</keyword>
<accession>A0AC61S2D7</accession>
<reference evidence="1" key="1">
    <citation type="submission" date="2019-04" db="EMBL/GenBank/DDBJ databases">
        <title>Microbes associate with the intestines of laboratory mice.</title>
        <authorList>
            <person name="Navarre W."/>
            <person name="Wong E."/>
            <person name="Huang K."/>
            <person name="Tropini C."/>
            <person name="Ng K."/>
            <person name="Yu B."/>
        </authorList>
    </citation>
    <scope>NUCLEOTIDE SEQUENCE</scope>
    <source>
        <strain evidence="1">NM01_1-7b</strain>
    </source>
</reference>
<organism evidence="1 2">
    <name type="scientific">Petralouisia muris</name>
    <dbReference type="NCBI Taxonomy" id="3032872"/>
    <lineage>
        <taxon>Bacteria</taxon>
        <taxon>Bacillati</taxon>
        <taxon>Bacillota</taxon>
        <taxon>Clostridia</taxon>
        <taxon>Lachnospirales</taxon>
        <taxon>Lachnospiraceae</taxon>
        <taxon>Petralouisia</taxon>
    </lineage>
</organism>
<sequence>MYAQRSRKNLSGTIDSGKTQTRESKDNSLDKFVRTKVSNLRDYTDACYRYLRATGMVEISQRGNSLSIMYEKKQEVEFFLDHVDRKPIFVDDEAKYKDYLFNASLSILYSDDRERLLTQVSEFMETSLDFTQIMT</sequence>
<keyword evidence="1" id="KW-0378">Hydrolase</keyword>
<evidence type="ECO:0000313" key="1">
    <source>
        <dbReference type="EMBL" id="TGY98097.1"/>
    </source>
</evidence>
<proteinExistence type="predicted"/>